<gene>
    <name evidence="2" type="ORF">SAMEA4029009_CIC11G00000004422</name>
</gene>
<evidence type="ECO:0000256" key="1">
    <source>
        <dbReference type="SAM" id="MobiDB-lite"/>
    </source>
</evidence>
<evidence type="ECO:0000313" key="2">
    <source>
        <dbReference type="EMBL" id="SGZ54813.1"/>
    </source>
</evidence>
<dbReference type="Proteomes" id="UP000182259">
    <property type="component" value="Chromosome IV"/>
</dbReference>
<accession>A0A1L0GEU3</accession>
<sequence>MAPSAMGPYQPTPPNMGLEPVGRPPALGADIAPTLVPTTKPVPASGDISVLDHPRAMAPPYSVWLLT</sequence>
<name>A0A1L0GEU3_9ASCO</name>
<feature type="region of interest" description="Disordered" evidence="1">
    <location>
        <begin position="1"/>
        <end position="49"/>
    </location>
</feature>
<proteinExistence type="predicted"/>
<reference evidence="2 3" key="1">
    <citation type="submission" date="2016-10" db="EMBL/GenBank/DDBJ databases">
        <authorList>
            <person name="de Groot N.N."/>
        </authorList>
    </citation>
    <scope>NUCLEOTIDE SEQUENCE [LARGE SCALE GENOMIC DNA]</scope>
    <source>
        <strain evidence="2 3">PYCC 4715</strain>
    </source>
</reference>
<dbReference type="AlphaFoldDB" id="A0A1L0GEU3"/>
<protein>
    <submittedName>
        <fullName evidence="2">CIC11C00000004422</fullName>
    </submittedName>
</protein>
<evidence type="ECO:0000313" key="3">
    <source>
        <dbReference type="Proteomes" id="UP000182259"/>
    </source>
</evidence>
<organism evidence="2 3">
    <name type="scientific">Sungouiella intermedia</name>
    <dbReference type="NCBI Taxonomy" id="45354"/>
    <lineage>
        <taxon>Eukaryota</taxon>
        <taxon>Fungi</taxon>
        <taxon>Dikarya</taxon>
        <taxon>Ascomycota</taxon>
        <taxon>Saccharomycotina</taxon>
        <taxon>Pichiomycetes</taxon>
        <taxon>Metschnikowiaceae</taxon>
        <taxon>Sungouiella</taxon>
    </lineage>
</organism>
<dbReference type="EMBL" id="LT635767">
    <property type="protein sequence ID" value="SGZ54813.1"/>
    <property type="molecule type" value="Genomic_DNA"/>
</dbReference>